<feature type="region of interest" description="Disordered" evidence="2">
    <location>
        <begin position="933"/>
        <end position="1043"/>
    </location>
</feature>
<evidence type="ECO:0000256" key="1">
    <source>
        <dbReference type="ARBA" id="ARBA00022737"/>
    </source>
</evidence>
<evidence type="ECO:0000313" key="4">
    <source>
        <dbReference type="EMBL" id="KAH7156745.1"/>
    </source>
</evidence>
<comment type="caution">
    <text evidence="4">The sequence shown here is derived from an EMBL/GenBank/DDBJ whole genome shotgun (WGS) entry which is preliminary data.</text>
</comment>
<sequence length="1441" mass="162207">MDPFSLTVGVIGILQGVTSCLKSIKKHVGPSALSSAETENLIKSLYEFHGAMRSFQTHLDLYDDDDDRLTSLEYLKPVVTRSLESLQIVKNYLGSGRTEKAFRGVKFDKKLKISLKSLDDASKLFSMAVLADQQAIILGVNSYVEAISEDIKDVQAVQLSTQQDNLYSDVRAWLDAQADNNMNSQLHERNLSARHAGSGEWLLSHGAFQGWLNTSGKEMQSNLWLRGSPGAGKSLLCSTGIQHVSNKLQEICLYYFYRFDDQSGAGPGGDDLAGSGVRAAATLVDQLFRYFWRQDRRIASPVSAYIKTAEKTITSLAEATRLILRQGRQYAQEKGTMSDAEPISLYIFLDGLDENKDSRAEEELLTLFGGLEEEVPVIQKVWISSRETNVLKQRLKQWPVINVDDHAEADVKLFLTNAVPKFDSNTEVRQEVEGTPLDDWILEKLQMRAKGNFLYARLMVERLKNGVFTVDDIMVLITSRVPNIFAEMYKRIFHQYQEDQHKYISLLFSLIAFARRPLHLHELREAMTLALSDPTKGLDPLRVPMNLQRLFAPLIETQNDPKEPDNPFCRLCHSTVQEFLTTNPNVLQAGVSSQAAFTYAISPSQVGDLCIRYLSQKRYSTLMELPPGDCYERFTFSDEDDRQHGLLPYCAKYWDRHLEDLEPTQELRKVLRGFLRSPNFQTLLQVQSLFVSAQFTQFRLIMPTKVCRPMHRRVFPNWFGLDHNLSDLEYLEECRKIRLDYRHYVNEWGYLLERSACVSPKCPAEHFWGEVDRCLTGLLGPTHFMNQMKERYPSFMLTTEPFKYHNSKRTVLAEAVSASTLQYMAISSPSQDSAEVYFDVWDLNLPDGPQLVSTRVIPTPDIDFKSDAARLIAFSDEAASFIFGNRALDKKGGDTQLLLDERTVGRDFVPLSTDFERQGDIIVIASRNVHKEAQAVKSPNDDVGVQNKINTLEESDVDSSEDESDDGSNDGYSSTSTDENSAYETCSEGSTEFESDESEDEMSDDDFEADDESTEPSEEDEDEDEEKSDQESDDSEAEADGRNVLVYNYQQPPENKLELDGDLLKQKHQDRPTYPGLSGHLRDPKDRITATVAVYNMGSGQAVRMFHYEHDIPAMLYHSPPVLHPHKALLAWPLGGGEVLFADYDEKTYFIRATMPTTRDTRHICMKARFSSCGGYLHIASVEGRLASTKPAPVTSLDGANVDKQEITLSLFLTTHRLSSRKTTRSPPRLVHKVKFSFGQFTGLSLARLPFTFTWAPEHLHFTVSGSRLNVFRIGLFRPPTSSSAVVTVPQLSVMLPLSASSRQVYYLPSAVGGGTFGGRGIVLLGSYGACCQRVQLRHRSLRVPAGMGEVVNKELLDYACPAVGFFVDEEKDLGEWAALSVEREGEGEGEGVGVTETGSGSERFRDGKLIRKMEMFNWRDDVDLEGICDWCNNPYSFGSG</sequence>
<feature type="domain" description="Nephrocystin 3-like N-terminal" evidence="3">
    <location>
        <begin position="197"/>
        <end position="386"/>
    </location>
</feature>
<dbReference type="Proteomes" id="UP000738349">
    <property type="component" value="Unassembled WGS sequence"/>
</dbReference>
<reference evidence="4" key="1">
    <citation type="journal article" date="2021" name="Nat. Commun.">
        <title>Genetic determinants of endophytism in the Arabidopsis root mycobiome.</title>
        <authorList>
            <person name="Mesny F."/>
            <person name="Miyauchi S."/>
            <person name="Thiergart T."/>
            <person name="Pickel B."/>
            <person name="Atanasova L."/>
            <person name="Karlsson M."/>
            <person name="Huettel B."/>
            <person name="Barry K.W."/>
            <person name="Haridas S."/>
            <person name="Chen C."/>
            <person name="Bauer D."/>
            <person name="Andreopoulos W."/>
            <person name="Pangilinan J."/>
            <person name="LaButti K."/>
            <person name="Riley R."/>
            <person name="Lipzen A."/>
            <person name="Clum A."/>
            <person name="Drula E."/>
            <person name="Henrissat B."/>
            <person name="Kohler A."/>
            <person name="Grigoriev I.V."/>
            <person name="Martin F.M."/>
            <person name="Hacquard S."/>
        </authorList>
    </citation>
    <scope>NUCLEOTIDE SEQUENCE</scope>
    <source>
        <strain evidence="4">MPI-CAGE-AT-0147</strain>
    </source>
</reference>
<accession>A0A9P9F8N0</accession>
<evidence type="ECO:0000256" key="2">
    <source>
        <dbReference type="SAM" id="MobiDB-lite"/>
    </source>
</evidence>
<dbReference type="PANTHER" id="PTHR10039:SF14">
    <property type="entry name" value="NACHT DOMAIN-CONTAINING PROTEIN"/>
    <property type="match status" value="1"/>
</dbReference>
<evidence type="ECO:0000259" key="3">
    <source>
        <dbReference type="Pfam" id="PF24883"/>
    </source>
</evidence>
<gene>
    <name evidence="4" type="ORF">EDB81DRAFT_928834</name>
</gene>
<organism evidence="4 5">
    <name type="scientific">Dactylonectria macrodidyma</name>
    <dbReference type="NCBI Taxonomy" id="307937"/>
    <lineage>
        <taxon>Eukaryota</taxon>
        <taxon>Fungi</taxon>
        <taxon>Dikarya</taxon>
        <taxon>Ascomycota</taxon>
        <taxon>Pezizomycotina</taxon>
        <taxon>Sordariomycetes</taxon>
        <taxon>Hypocreomycetidae</taxon>
        <taxon>Hypocreales</taxon>
        <taxon>Nectriaceae</taxon>
        <taxon>Dactylonectria</taxon>
    </lineage>
</organism>
<dbReference type="OrthoDB" id="5092100at2759"/>
<keyword evidence="1" id="KW-0677">Repeat</keyword>
<dbReference type="InterPro" id="IPR056884">
    <property type="entry name" value="NPHP3-like_N"/>
</dbReference>
<proteinExistence type="predicted"/>
<keyword evidence="5" id="KW-1185">Reference proteome</keyword>
<feature type="compositionally biased region" description="Low complexity" evidence="2">
    <location>
        <begin position="969"/>
        <end position="978"/>
    </location>
</feature>
<feature type="compositionally biased region" description="Acidic residues" evidence="2">
    <location>
        <begin position="991"/>
        <end position="1038"/>
    </location>
</feature>
<evidence type="ECO:0000313" key="5">
    <source>
        <dbReference type="Proteomes" id="UP000738349"/>
    </source>
</evidence>
<dbReference type="PANTHER" id="PTHR10039">
    <property type="entry name" value="AMELOGENIN"/>
    <property type="match status" value="1"/>
</dbReference>
<protein>
    <recommendedName>
        <fullName evidence="3">Nephrocystin 3-like N-terminal domain-containing protein</fullName>
    </recommendedName>
</protein>
<name>A0A9P9F8N0_9HYPO</name>
<dbReference type="EMBL" id="JAGMUV010000005">
    <property type="protein sequence ID" value="KAH7156745.1"/>
    <property type="molecule type" value="Genomic_DNA"/>
</dbReference>
<dbReference type="Pfam" id="PF24883">
    <property type="entry name" value="NPHP3_N"/>
    <property type="match status" value="1"/>
</dbReference>
<feature type="compositionally biased region" description="Acidic residues" evidence="2">
    <location>
        <begin position="953"/>
        <end position="968"/>
    </location>
</feature>